<proteinExistence type="predicted"/>
<evidence type="ECO:0000313" key="2">
    <source>
        <dbReference type="EMBL" id="MDC5695705.1"/>
    </source>
</evidence>
<dbReference type="RefSeq" id="WP_272460248.1">
    <property type="nucleotide sequence ID" value="NZ_JAPFQL010000001.1"/>
</dbReference>
<sequence>MSTPRHHAVEDAEVWLGVQEASDMLGVSPATLRRWSAAGKVRAFTTPGGHRRYAESTIRQLLGRAAGLDSSVSALGESVDRAAWALHEQLAPVCGSLSWVPRATPEERQILGLAGRSMVQGLLGYVDGRNDHECESAIRPAIEAAAMQGRIAARHHGDLGETLETFHRVRGALVDDLAARACLAGLDTPRATRLLARANDGVDRLIVALVDAHAAAPAAAVSPG</sequence>
<gene>
    <name evidence="2" type="ORF">OO014_00405</name>
</gene>
<evidence type="ECO:0000313" key="3">
    <source>
        <dbReference type="Proteomes" id="UP001150259"/>
    </source>
</evidence>
<dbReference type="InterPro" id="IPR009061">
    <property type="entry name" value="DNA-bd_dom_put_sf"/>
</dbReference>
<feature type="domain" description="Helix-turn-helix" evidence="1">
    <location>
        <begin position="15"/>
        <end position="62"/>
    </location>
</feature>
<dbReference type="CDD" id="cd04762">
    <property type="entry name" value="HTH_MerR-trunc"/>
    <property type="match status" value="1"/>
</dbReference>
<dbReference type="Gene3D" id="1.10.1660.10">
    <property type="match status" value="1"/>
</dbReference>
<dbReference type="SUPFAM" id="SSF46955">
    <property type="entry name" value="Putative DNA-binding domain"/>
    <property type="match status" value="1"/>
</dbReference>
<accession>A0ABT5GBR0</accession>
<protein>
    <submittedName>
        <fullName evidence="2">Helix-turn-helix domain-containing protein</fullName>
    </submittedName>
</protein>
<evidence type="ECO:0000259" key="1">
    <source>
        <dbReference type="Pfam" id="PF12728"/>
    </source>
</evidence>
<dbReference type="Proteomes" id="UP001150259">
    <property type="component" value="Unassembled WGS sequence"/>
</dbReference>
<organism evidence="2 3">
    <name type="scientific">Intrasporangium calvum</name>
    <dbReference type="NCBI Taxonomy" id="53358"/>
    <lineage>
        <taxon>Bacteria</taxon>
        <taxon>Bacillati</taxon>
        <taxon>Actinomycetota</taxon>
        <taxon>Actinomycetes</taxon>
        <taxon>Micrococcales</taxon>
        <taxon>Intrasporangiaceae</taxon>
        <taxon>Intrasporangium</taxon>
    </lineage>
</organism>
<dbReference type="Pfam" id="PF12728">
    <property type="entry name" value="HTH_17"/>
    <property type="match status" value="1"/>
</dbReference>
<dbReference type="InterPro" id="IPR041657">
    <property type="entry name" value="HTH_17"/>
</dbReference>
<name>A0ABT5GBR0_9MICO</name>
<keyword evidence="3" id="KW-1185">Reference proteome</keyword>
<comment type="caution">
    <text evidence="2">The sequence shown here is derived from an EMBL/GenBank/DDBJ whole genome shotgun (WGS) entry which is preliminary data.</text>
</comment>
<reference evidence="2 3" key="1">
    <citation type="submission" date="2022-11" db="EMBL/GenBank/DDBJ databases">
        <title>Anaerobic phenanthrene biodegradation by a DNRA strain PheN6.</title>
        <authorList>
            <person name="Zhang Z."/>
        </authorList>
    </citation>
    <scope>NUCLEOTIDE SEQUENCE [LARGE SCALE GENOMIC DNA]</scope>
    <source>
        <strain evidence="2 3">PheN6</strain>
    </source>
</reference>
<dbReference type="EMBL" id="JAPFQL010000001">
    <property type="protein sequence ID" value="MDC5695705.1"/>
    <property type="molecule type" value="Genomic_DNA"/>
</dbReference>